<feature type="region of interest" description="Disordered" evidence="9">
    <location>
        <begin position="507"/>
        <end position="653"/>
    </location>
</feature>
<dbReference type="SUPFAM" id="SSF46565">
    <property type="entry name" value="Chaperone J-domain"/>
    <property type="match status" value="1"/>
</dbReference>
<dbReference type="Gene3D" id="1.10.3380.10">
    <property type="entry name" value="Sec63 N-terminal domain-like domain"/>
    <property type="match status" value="1"/>
</dbReference>
<sequence>MAMQFEYDEEGGTFFYFLLSFWALVLLPATYYLWPRKKSKDEEERLKKICQCIPCQVKRQRLNVNHTWIKTREKVIKIGLIIGWVVFILLAYKVSKIQLEHVEYDPYAELEIDRGALQSEIKKAYRKLSLKFHPDKDTGDEKKFMRIAKAYAALTDEETKKNWEEYGNPDGPGVTKFGIALPKWIIEEGNSVWVLALYGVIFMVILPVVVGIWWYRSIKFSKDQVLLDTTRLYYYFFQKVPNMTLKKVIMVLAASFEFDKQHNSLIVERPSDNEEVPPLMKILPDLDEKNKEKPLCYTYSVKARALLHSQFHRIELARNTLELDRLYILKKCPVLINEMINMISQLVASAVARRATQYMPRLDTVENVMKVSPMIIQGVTAKCSPLLQLPHITQDMLRHFVTKKRNVQKIRDLMTMKAADRRMLLRTLNDEEYQHVMNTCRNLPQVKMTVKSEVLDDEDTSITAGSIVTVTVTLERKNMGEVFEREFKELEEQGSYSSQRYIEMHEEDDDQGMNEGNDKNEEKEAEEEAKNEDTADSQPKKTAKAWEKNKKHKKKGGKSAKKKPKQPYQWKKTQPVNDKKPNEEKTDQKKKKIAEVGSGDSEHVDQSGSEHEEEPEEESCSEVEEVKEIEFSDTKEKQKKDGTKEDEEDDDWDKFQEEAKKENILTPKKKESHPVHCPYFPEEKQEGWWLYVADRKNHMLISAPVQILSLKTTEEIQLKFSAPLKQGLCTYSVILRSDCYFDFDQVHNIKLDVKEHKAIKEHPQWDISSDEEENQDNNDNGTDSDYSTDNEDSY</sequence>
<dbReference type="Pfam" id="PF00226">
    <property type="entry name" value="DnaJ"/>
    <property type="match status" value="1"/>
</dbReference>
<evidence type="ECO:0000256" key="10">
    <source>
        <dbReference type="SAM" id="Phobius"/>
    </source>
</evidence>
<dbReference type="CDD" id="cd06257">
    <property type="entry name" value="DnaJ"/>
    <property type="match status" value="1"/>
</dbReference>
<dbReference type="SUPFAM" id="SSF158702">
    <property type="entry name" value="Sec63 N-terminal domain-like"/>
    <property type="match status" value="1"/>
</dbReference>
<dbReference type="SMART" id="SM00973">
    <property type="entry name" value="Sec63"/>
    <property type="match status" value="1"/>
</dbReference>
<comment type="subcellular location">
    <subcellularLocation>
        <location evidence="1">Endoplasmic reticulum membrane</location>
        <topology evidence="1">Multi-pass membrane protein</topology>
    </subcellularLocation>
</comment>
<reference evidence="12" key="3">
    <citation type="submission" date="2023-05" db="EMBL/GenBank/DDBJ databases">
        <authorList>
            <person name="Smith C.H."/>
        </authorList>
    </citation>
    <scope>NUCLEOTIDE SEQUENCE</scope>
    <source>
        <strain evidence="12">CHS0354</strain>
        <tissue evidence="12">Mantle</tissue>
    </source>
</reference>
<evidence type="ECO:0000256" key="8">
    <source>
        <dbReference type="ARBA" id="ARBA00023186"/>
    </source>
</evidence>
<feature type="domain" description="J" evidence="11">
    <location>
        <begin position="105"/>
        <end position="167"/>
    </location>
</feature>
<dbReference type="PANTHER" id="PTHR24075">
    <property type="entry name" value="SEC63 DOMAIN-CONTAINING"/>
    <property type="match status" value="1"/>
</dbReference>
<evidence type="ECO:0000259" key="11">
    <source>
        <dbReference type="PROSITE" id="PS50076"/>
    </source>
</evidence>
<dbReference type="Proteomes" id="UP001195483">
    <property type="component" value="Unassembled WGS sequence"/>
</dbReference>
<keyword evidence="7 10" id="KW-0472">Membrane</keyword>
<dbReference type="SMART" id="SM00271">
    <property type="entry name" value="DnaJ"/>
    <property type="match status" value="1"/>
</dbReference>
<dbReference type="Gene3D" id="1.10.150.20">
    <property type="entry name" value="5' to 3' exonuclease, C-terminal subdomain"/>
    <property type="match status" value="1"/>
</dbReference>
<proteinExistence type="predicted"/>
<feature type="transmembrane region" description="Helical" evidence="10">
    <location>
        <begin position="192"/>
        <end position="215"/>
    </location>
</feature>
<evidence type="ECO:0000256" key="3">
    <source>
        <dbReference type="ARBA" id="ARBA00022692"/>
    </source>
</evidence>
<feature type="compositionally biased region" description="Acidic residues" evidence="9">
    <location>
        <begin position="611"/>
        <end position="623"/>
    </location>
</feature>
<evidence type="ECO:0000313" key="12">
    <source>
        <dbReference type="EMBL" id="KAK3592343.1"/>
    </source>
</evidence>
<dbReference type="InterPro" id="IPR014756">
    <property type="entry name" value="Ig_E-set"/>
</dbReference>
<keyword evidence="8" id="KW-0143">Chaperone</keyword>
<dbReference type="InterPro" id="IPR035892">
    <property type="entry name" value="C2_domain_sf"/>
</dbReference>
<keyword evidence="4" id="KW-0256">Endoplasmic reticulum</keyword>
<feature type="compositionally biased region" description="Basic residues" evidence="9">
    <location>
        <begin position="549"/>
        <end position="565"/>
    </location>
</feature>
<evidence type="ECO:0000256" key="5">
    <source>
        <dbReference type="ARBA" id="ARBA00022927"/>
    </source>
</evidence>
<feature type="transmembrane region" description="Helical" evidence="10">
    <location>
        <begin position="75"/>
        <end position="92"/>
    </location>
</feature>
<dbReference type="SUPFAM" id="SSF81296">
    <property type="entry name" value="E set domains"/>
    <property type="match status" value="1"/>
</dbReference>
<dbReference type="EMBL" id="JAEAOA010001324">
    <property type="protein sequence ID" value="KAK3592343.1"/>
    <property type="molecule type" value="Genomic_DNA"/>
</dbReference>
<evidence type="ECO:0000256" key="4">
    <source>
        <dbReference type="ARBA" id="ARBA00022824"/>
    </source>
</evidence>
<reference evidence="12" key="2">
    <citation type="journal article" date="2021" name="Genome Biol. Evol.">
        <title>Developing a high-quality reference genome for a parasitic bivalve with doubly uniparental inheritance (Bivalvia: Unionida).</title>
        <authorList>
            <person name="Smith C.H."/>
        </authorList>
    </citation>
    <scope>NUCLEOTIDE SEQUENCE</scope>
    <source>
        <strain evidence="12">CHS0354</strain>
        <tissue evidence="12">Mantle</tissue>
    </source>
</reference>
<comment type="caution">
    <text evidence="12">The sequence shown here is derived from an EMBL/GenBank/DDBJ whole genome shotgun (WGS) entry which is preliminary data.</text>
</comment>
<keyword evidence="6 10" id="KW-1133">Transmembrane helix</keyword>
<evidence type="ECO:0000256" key="6">
    <source>
        <dbReference type="ARBA" id="ARBA00022989"/>
    </source>
</evidence>
<evidence type="ECO:0000313" key="13">
    <source>
        <dbReference type="Proteomes" id="UP001195483"/>
    </source>
</evidence>
<protein>
    <recommendedName>
        <fullName evidence="11">J domain-containing protein</fullName>
    </recommendedName>
</protein>
<accession>A0AAE0SJ03</accession>
<organism evidence="12 13">
    <name type="scientific">Potamilus streckersoni</name>
    <dbReference type="NCBI Taxonomy" id="2493646"/>
    <lineage>
        <taxon>Eukaryota</taxon>
        <taxon>Metazoa</taxon>
        <taxon>Spiralia</taxon>
        <taxon>Lophotrochozoa</taxon>
        <taxon>Mollusca</taxon>
        <taxon>Bivalvia</taxon>
        <taxon>Autobranchia</taxon>
        <taxon>Heteroconchia</taxon>
        <taxon>Palaeoheterodonta</taxon>
        <taxon>Unionida</taxon>
        <taxon>Unionoidea</taxon>
        <taxon>Unionidae</taxon>
        <taxon>Ambleminae</taxon>
        <taxon>Lampsilini</taxon>
        <taxon>Potamilus</taxon>
    </lineage>
</organism>
<feature type="compositionally biased region" description="Basic and acidic residues" evidence="9">
    <location>
        <begin position="577"/>
        <end position="587"/>
    </location>
</feature>
<evidence type="ECO:0000256" key="7">
    <source>
        <dbReference type="ARBA" id="ARBA00023136"/>
    </source>
</evidence>
<dbReference type="GO" id="GO:0031207">
    <property type="term" value="C:Sec62/Sec63 complex"/>
    <property type="evidence" value="ECO:0007669"/>
    <property type="project" value="TreeGrafter"/>
</dbReference>
<dbReference type="GO" id="GO:0006614">
    <property type="term" value="P:SRP-dependent cotranslational protein targeting to membrane"/>
    <property type="evidence" value="ECO:0007669"/>
    <property type="project" value="TreeGrafter"/>
</dbReference>
<dbReference type="AlphaFoldDB" id="A0AAE0SJ03"/>
<dbReference type="InterPro" id="IPR036869">
    <property type="entry name" value="J_dom_sf"/>
</dbReference>
<keyword evidence="3 10" id="KW-0812">Transmembrane</keyword>
<keyword evidence="13" id="KW-1185">Reference proteome</keyword>
<evidence type="ECO:0000256" key="1">
    <source>
        <dbReference type="ARBA" id="ARBA00004477"/>
    </source>
</evidence>
<keyword evidence="5" id="KW-0653">Protein transport</keyword>
<dbReference type="GO" id="GO:0006620">
    <property type="term" value="P:post-translational protein targeting to endoplasmic reticulum membrane"/>
    <property type="evidence" value="ECO:0007669"/>
    <property type="project" value="TreeGrafter"/>
</dbReference>
<dbReference type="FunFam" id="1.10.287.110:FF:000063">
    <property type="entry name" value="Translocation protein SEC63"/>
    <property type="match status" value="1"/>
</dbReference>
<feature type="transmembrane region" description="Helical" evidence="10">
    <location>
        <begin position="14"/>
        <end position="34"/>
    </location>
</feature>
<feature type="compositionally biased region" description="Basic and acidic residues" evidence="9">
    <location>
        <begin position="624"/>
        <end position="643"/>
    </location>
</feature>
<dbReference type="InterPro" id="IPR001623">
    <property type="entry name" value="DnaJ_domain"/>
</dbReference>
<reference evidence="12" key="1">
    <citation type="journal article" date="2021" name="Genome Biol. Evol.">
        <title>A High-Quality Reference Genome for a Parasitic Bivalve with Doubly Uniparental Inheritance (Bivalvia: Unionida).</title>
        <authorList>
            <person name="Smith C.H."/>
        </authorList>
    </citation>
    <scope>NUCLEOTIDE SEQUENCE</scope>
    <source>
        <strain evidence="12">CHS0354</strain>
    </source>
</reference>
<dbReference type="GO" id="GO:0008320">
    <property type="term" value="F:protein transmembrane transporter activity"/>
    <property type="evidence" value="ECO:0007669"/>
    <property type="project" value="TreeGrafter"/>
</dbReference>
<dbReference type="Gene3D" id="1.10.287.110">
    <property type="entry name" value="DnaJ domain"/>
    <property type="match status" value="1"/>
</dbReference>
<dbReference type="Pfam" id="PF02889">
    <property type="entry name" value="Sec63"/>
    <property type="match status" value="2"/>
</dbReference>
<evidence type="ECO:0000256" key="2">
    <source>
        <dbReference type="ARBA" id="ARBA00022448"/>
    </source>
</evidence>
<dbReference type="PROSITE" id="PS50076">
    <property type="entry name" value="DNAJ_2"/>
    <property type="match status" value="1"/>
</dbReference>
<dbReference type="PRINTS" id="PR00625">
    <property type="entry name" value="JDOMAIN"/>
</dbReference>
<dbReference type="Gene3D" id="2.60.40.150">
    <property type="entry name" value="C2 domain"/>
    <property type="match status" value="1"/>
</dbReference>
<evidence type="ECO:0000256" key="9">
    <source>
        <dbReference type="SAM" id="MobiDB-lite"/>
    </source>
</evidence>
<feature type="region of interest" description="Disordered" evidence="9">
    <location>
        <begin position="762"/>
        <end position="794"/>
    </location>
</feature>
<name>A0AAE0SJ03_9BIVA</name>
<dbReference type="GO" id="GO:0003723">
    <property type="term" value="F:RNA binding"/>
    <property type="evidence" value="ECO:0007669"/>
    <property type="project" value="TreeGrafter"/>
</dbReference>
<gene>
    <name evidence="12" type="ORF">CHS0354_021677</name>
</gene>
<dbReference type="InterPro" id="IPR004179">
    <property type="entry name" value="Sec63-dom"/>
</dbReference>
<dbReference type="PANTHER" id="PTHR24075:SF0">
    <property type="entry name" value="TRANSLOCATION PROTEIN SEC63 HOMOLOG"/>
    <property type="match status" value="1"/>
</dbReference>
<feature type="compositionally biased region" description="Low complexity" evidence="9">
    <location>
        <begin position="566"/>
        <end position="575"/>
    </location>
</feature>
<keyword evidence="2" id="KW-0813">Transport</keyword>
<feature type="compositionally biased region" description="Basic and acidic residues" evidence="9">
    <location>
        <begin position="600"/>
        <end position="610"/>
    </location>
</feature>